<evidence type="ECO:0000313" key="11">
    <source>
        <dbReference type="EMBL" id="GFR97472.1"/>
    </source>
</evidence>
<name>A0AAV4HJB2_9GAST</name>
<evidence type="ECO:0000256" key="6">
    <source>
        <dbReference type="ARBA" id="ARBA00023170"/>
    </source>
</evidence>
<dbReference type="Gene3D" id="1.20.1070.10">
    <property type="entry name" value="Rhodopsin 7-helix transmembrane proteins"/>
    <property type="match status" value="1"/>
</dbReference>
<comment type="subcellular location">
    <subcellularLocation>
        <location evidence="1">Membrane</location>
        <topology evidence="1">Multi-pass membrane protein</topology>
    </subcellularLocation>
</comment>
<keyword evidence="3 9" id="KW-1133">Transmembrane helix</keyword>
<dbReference type="AlphaFoldDB" id="A0AAV4HJB2"/>
<dbReference type="EMBL" id="BMAT01002032">
    <property type="protein sequence ID" value="GFR97472.1"/>
    <property type="molecule type" value="Genomic_DNA"/>
</dbReference>
<dbReference type="GO" id="GO:0004930">
    <property type="term" value="F:G protein-coupled receptor activity"/>
    <property type="evidence" value="ECO:0007669"/>
    <property type="project" value="UniProtKB-KW"/>
</dbReference>
<feature type="transmembrane region" description="Helical" evidence="9">
    <location>
        <begin position="126"/>
        <end position="144"/>
    </location>
</feature>
<feature type="transmembrane region" description="Helical" evidence="9">
    <location>
        <begin position="27"/>
        <end position="54"/>
    </location>
</feature>
<evidence type="ECO:0000256" key="7">
    <source>
        <dbReference type="ARBA" id="ARBA00023180"/>
    </source>
</evidence>
<evidence type="ECO:0000313" key="12">
    <source>
        <dbReference type="Proteomes" id="UP000762676"/>
    </source>
</evidence>
<keyword evidence="2 9" id="KW-0812">Transmembrane</keyword>
<evidence type="ECO:0000256" key="3">
    <source>
        <dbReference type="ARBA" id="ARBA00022989"/>
    </source>
</evidence>
<dbReference type="SUPFAM" id="SSF81321">
    <property type="entry name" value="Family A G protein-coupled receptor-like"/>
    <property type="match status" value="1"/>
</dbReference>
<proteinExistence type="predicted"/>
<feature type="domain" description="G-protein coupled receptors family 1 profile" evidence="10">
    <location>
        <begin position="1"/>
        <end position="189"/>
    </location>
</feature>
<dbReference type="CDD" id="cd00637">
    <property type="entry name" value="7tm_classA_rhodopsin-like"/>
    <property type="match status" value="1"/>
</dbReference>
<dbReference type="PANTHER" id="PTHR24232">
    <property type="entry name" value="G-PROTEIN COUPLED RECEPTOR"/>
    <property type="match status" value="1"/>
</dbReference>
<keyword evidence="5 9" id="KW-0472">Membrane</keyword>
<feature type="transmembrane region" description="Helical" evidence="9">
    <location>
        <begin position="75"/>
        <end position="97"/>
    </location>
</feature>
<dbReference type="PROSITE" id="PS50262">
    <property type="entry name" value="G_PROTEIN_RECEP_F1_2"/>
    <property type="match status" value="1"/>
</dbReference>
<dbReference type="InterPro" id="IPR000276">
    <property type="entry name" value="GPCR_Rhodpsn"/>
</dbReference>
<evidence type="ECO:0000256" key="1">
    <source>
        <dbReference type="ARBA" id="ARBA00004141"/>
    </source>
</evidence>
<dbReference type="PANTHER" id="PTHR24232:SF53">
    <property type="entry name" value="G-PROTEIN COUPLED RECEPTORS FAMILY 1 PROFILE DOMAIN-CONTAINING PROTEIN"/>
    <property type="match status" value="1"/>
</dbReference>
<keyword evidence="7" id="KW-0325">Glycoprotein</keyword>
<dbReference type="GO" id="GO:0007200">
    <property type="term" value="P:phospholipase C-activating G protein-coupled receptor signaling pathway"/>
    <property type="evidence" value="ECO:0007669"/>
    <property type="project" value="TreeGrafter"/>
</dbReference>
<keyword evidence="12" id="KW-1185">Reference proteome</keyword>
<reference evidence="11 12" key="1">
    <citation type="journal article" date="2021" name="Elife">
        <title>Chloroplast acquisition without the gene transfer in kleptoplastic sea slugs, Plakobranchus ocellatus.</title>
        <authorList>
            <person name="Maeda T."/>
            <person name="Takahashi S."/>
            <person name="Yoshida T."/>
            <person name="Shimamura S."/>
            <person name="Takaki Y."/>
            <person name="Nagai Y."/>
            <person name="Toyoda A."/>
            <person name="Suzuki Y."/>
            <person name="Arimoto A."/>
            <person name="Ishii H."/>
            <person name="Satoh N."/>
            <person name="Nishiyama T."/>
            <person name="Hasebe M."/>
            <person name="Maruyama T."/>
            <person name="Minagawa J."/>
            <person name="Obokata J."/>
            <person name="Shigenobu S."/>
        </authorList>
    </citation>
    <scope>NUCLEOTIDE SEQUENCE [LARGE SCALE GENOMIC DNA]</scope>
</reference>
<dbReference type="GO" id="GO:0035025">
    <property type="term" value="P:positive regulation of Rho protein signal transduction"/>
    <property type="evidence" value="ECO:0007669"/>
    <property type="project" value="TreeGrafter"/>
</dbReference>
<evidence type="ECO:0000256" key="8">
    <source>
        <dbReference type="ARBA" id="ARBA00023224"/>
    </source>
</evidence>
<gene>
    <name evidence="11" type="ORF">ElyMa_000993800</name>
</gene>
<evidence type="ECO:0000259" key="10">
    <source>
        <dbReference type="PROSITE" id="PS50262"/>
    </source>
</evidence>
<dbReference type="InterPro" id="IPR017452">
    <property type="entry name" value="GPCR_Rhodpsn_7TM"/>
</dbReference>
<evidence type="ECO:0000256" key="4">
    <source>
        <dbReference type="ARBA" id="ARBA00023040"/>
    </source>
</evidence>
<keyword evidence="8" id="KW-0807">Transducer</keyword>
<dbReference type="Pfam" id="PF00001">
    <property type="entry name" value="7tm_1"/>
    <property type="match status" value="1"/>
</dbReference>
<evidence type="ECO:0000256" key="5">
    <source>
        <dbReference type="ARBA" id="ARBA00023136"/>
    </source>
</evidence>
<dbReference type="Proteomes" id="UP000762676">
    <property type="component" value="Unassembled WGS sequence"/>
</dbReference>
<keyword evidence="6" id="KW-0675">Receptor</keyword>
<dbReference type="GO" id="GO:0005886">
    <property type="term" value="C:plasma membrane"/>
    <property type="evidence" value="ECO:0007669"/>
    <property type="project" value="TreeGrafter"/>
</dbReference>
<organism evidence="11 12">
    <name type="scientific">Elysia marginata</name>
    <dbReference type="NCBI Taxonomy" id="1093978"/>
    <lineage>
        <taxon>Eukaryota</taxon>
        <taxon>Metazoa</taxon>
        <taxon>Spiralia</taxon>
        <taxon>Lophotrochozoa</taxon>
        <taxon>Mollusca</taxon>
        <taxon>Gastropoda</taxon>
        <taxon>Heterobranchia</taxon>
        <taxon>Euthyneura</taxon>
        <taxon>Panpulmonata</taxon>
        <taxon>Sacoglossa</taxon>
        <taxon>Placobranchoidea</taxon>
        <taxon>Plakobranchidae</taxon>
        <taxon>Elysia</taxon>
    </lineage>
</organism>
<keyword evidence="4" id="KW-0297">G-protein coupled receptor</keyword>
<evidence type="ECO:0000256" key="2">
    <source>
        <dbReference type="ARBA" id="ARBA00022692"/>
    </source>
</evidence>
<evidence type="ECO:0000256" key="9">
    <source>
        <dbReference type="SAM" id="Phobius"/>
    </source>
</evidence>
<protein>
    <recommendedName>
        <fullName evidence="10">G-protein coupled receptors family 1 profile domain-containing protein</fullName>
    </recommendedName>
</protein>
<accession>A0AAV4HJB2</accession>
<comment type="caution">
    <text evidence="11">The sequence shown here is derived from an EMBL/GenBank/DDBJ whole genome shotgun (WGS) entry which is preliminary data.</text>
</comment>
<sequence>MVIALVRCLCVVKPLSFKNLATPRRQVAVIVLLSGGALVIPVLMQSQFFSLNGYEKFVNRSALTFNKKHTAKIDIFINLFLYGFVSVITVSMCFLIFTVTKSSKFQSLATGKGGKSAKAANKEAQLIKTVIIILAIFLCCNIPVSGEAIMRQAIPGFSLYGPYKYEANVWRMVVDIGLNLNVSLNVVAYYTTNSAYRKLTEAPALRARSGRRGLQGRVSGMAEELKKGPVANHVL</sequence>